<gene>
    <name evidence="2" type="ORF">THAOC_20605</name>
</gene>
<evidence type="ECO:0000313" key="3">
    <source>
        <dbReference type="Proteomes" id="UP000266841"/>
    </source>
</evidence>
<feature type="non-terminal residue" evidence="2">
    <location>
        <position position="145"/>
    </location>
</feature>
<evidence type="ECO:0000313" key="2">
    <source>
        <dbReference type="EMBL" id="EJK59205.1"/>
    </source>
</evidence>
<dbReference type="EMBL" id="AGNL01023369">
    <property type="protein sequence ID" value="EJK59205.1"/>
    <property type="molecule type" value="Genomic_DNA"/>
</dbReference>
<dbReference type="Proteomes" id="UP000266841">
    <property type="component" value="Unassembled WGS sequence"/>
</dbReference>
<protein>
    <submittedName>
        <fullName evidence="2">Uncharacterized protein</fullName>
    </submittedName>
</protein>
<feature type="region of interest" description="Disordered" evidence="1">
    <location>
        <begin position="121"/>
        <end position="145"/>
    </location>
</feature>
<sequence length="145" mass="16224">MDDTRYEGCSGQWLSSECPWRRLQVDESYVRKVAREIVEIVAYGKKEEEEEPPATAATVVTQSYECPFCAGGMSDPDATLEKVGRPEQTCLEAKRFASVLLKSDDECSRVRQGMAVCCPDELAEDMAEEEEEKKDDEPKPATTTT</sequence>
<accession>K0S1Z7</accession>
<feature type="compositionally biased region" description="Acidic residues" evidence="1">
    <location>
        <begin position="121"/>
        <end position="134"/>
    </location>
</feature>
<evidence type="ECO:0000256" key="1">
    <source>
        <dbReference type="SAM" id="MobiDB-lite"/>
    </source>
</evidence>
<name>K0S1Z7_THAOC</name>
<comment type="caution">
    <text evidence="2">The sequence shown here is derived from an EMBL/GenBank/DDBJ whole genome shotgun (WGS) entry which is preliminary data.</text>
</comment>
<organism evidence="2 3">
    <name type="scientific">Thalassiosira oceanica</name>
    <name type="common">Marine diatom</name>
    <dbReference type="NCBI Taxonomy" id="159749"/>
    <lineage>
        <taxon>Eukaryota</taxon>
        <taxon>Sar</taxon>
        <taxon>Stramenopiles</taxon>
        <taxon>Ochrophyta</taxon>
        <taxon>Bacillariophyta</taxon>
        <taxon>Coscinodiscophyceae</taxon>
        <taxon>Thalassiosirophycidae</taxon>
        <taxon>Thalassiosirales</taxon>
        <taxon>Thalassiosiraceae</taxon>
        <taxon>Thalassiosira</taxon>
    </lineage>
</organism>
<dbReference type="AlphaFoldDB" id="K0S1Z7"/>
<dbReference type="eggNOG" id="ENOG502SY72">
    <property type="taxonomic scope" value="Eukaryota"/>
</dbReference>
<proteinExistence type="predicted"/>
<keyword evidence="3" id="KW-1185">Reference proteome</keyword>
<reference evidence="2 3" key="1">
    <citation type="journal article" date="2012" name="Genome Biol.">
        <title>Genome and low-iron response of an oceanic diatom adapted to chronic iron limitation.</title>
        <authorList>
            <person name="Lommer M."/>
            <person name="Specht M."/>
            <person name="Roy A.S."/>
            <person name="Kraemer L."/>
            <person name="Andreson R."/>
            <person name="Gutowska M.A."/>
            <person name="Wolf J."/>
            <person name="Bergner S.V."/>
            <person name="Schilhabel M.B."/>
            <person name="Klostermeier U.C."/>
            <person name="Beiko R.G."/>
            <person name="Rosenstiel P."/>
            <person name="Hippler M."/>
            <person name="Laroche J."/>
        </authorList>
    </citation>
    <scope>NUCLEOTIDE SEQUENCE [LARGE SCALE GENOMIC DNA]</scope>
    <source>
        <strain evidence="2 3">CCMP1005</strain>
    </source>
</reference>